<keyword evidence="2" id="KW-0805">Transcription regulation</keyword>
<keyword evidence="5" id="KW-0539">Nucleus</keyword>
<gene>
    <name evidence="8" type="ORF">KP509_30G071700</name>
</gene>
<dbReference type="PANTHER" id="PTHR31677:SF196">
    <property type="entry name" value="ETHYLENE-RESPONSIVE TRANSCRIPTION FACTOR ERF109"/>
    <property type="match status" value="1"/>
</dbReference>
<dbReference type="PROSITE" id="PS51032">
    <property type="entry name" value="AP2_ERF"/>
    <property type="match status" value="1"/>
</dbReference>
<reference evidence="8" key="1">
    <citation type="submission" date="2021-08" db="EMBL/GenBank/DDBJ databases">
        <title>WGS assembly of Ceratopteris richardii.</title>
        <authorList>
            <person name="Marchant D.B."/>
            <person name="Chen G."/>
            <person name="Jenkins J."/>
            <person name="Shu S."/>
            <person name="Leebens-Mack J."/>
            <person name="Grimwood J."/>
            <person name="Schmutz J."/>
            <person name="Soltis P."/>
            <person name="Soltis D."/>
            <person name="Chen Z.-H."/>
        </authorList>
    </citation>
    <scope>NUCLEOTIDE SEQUENCE</scope>
    <source>
        <strain evidence="8">Whitten #5841</strain>
        <tissue evidence="8">Leaf</tissue>
    </source>
</reference>
<comment type="subcellular location">
    <subcellularLocation>
        <location evidence="1">Nucleus</location>
    </subcellularLocation>
</comment>
<dbReference type="SUPFAM" id="SSF54171">
    <property type="entry name" value="DNA-binding domain"/>
    <property type="match status" value="1"/>
</dbReference>
<feature type="compositionally biased region" description="Basic and acidic residues" evidence="6">
    <location>
        <begin position="216"/>
        <end position="235"/>
    </location>
</feature>
<dbReference type="GO" id="GO:0003700">
    <property type="term" value="F:DNA-binding transcription factor activity"/>
    <property type="evidence" value="ECO:0007669"/>
    <property type="project" value="InterPro"/>
</dbReference>
<dbReference type="OrthoDB" id="1931494at2759"/>
<dbReference type="Pfam" id="PF00847">
    <property type="entry name" value="AP2"/>
    <property type="match status" value="1"/>
</dbReference>
<dbReference type="Proteomes" id="UP000825935">
    <property type="component" value="Chromosome 30"/>
</dbReference>
<proteinExistence type="predicted"/>
<evidence type="ECO:0000256" key="4">
    <source>
        <dbReference type="ARBA" id="ARBA00023163"/>
    </source>
</evidence>
<evidence type="ECO:0000313" key="8">
    <source>
        <dbReference type="EMBL" id="KAH7290987.1"/>
    </source>
</evidence>
<dbReference type="InterPro" id="IPR016177">
    <property type="entry name" value="DNA-bd_dom_sf"/>
</dbReference>
<dbReference type="FunFam" id="3.30.730.10:FF:000001">
    <property type="entry name" value="Ethylene-responsive transcription factor 2"/>
    <property type="match status" value="1"/>
</dbReference>
<dbReference type="CDD" id="cd00018">
    <property type="entry name" value="AP2"/>
    <property type="match status" value="1"/>
</dbReference>
<dbReference type="SMART" id="SM00380">
    <property type="entry name" value="AP2"/>
    <property type="match status" value="1"/>
</dbReference>
<evidence type="ECO:0000256" key="5">
    <source>
        <dbReference type="ARBA" id="ARBA00023242"/>
    </source>
</evidence>
<keyword evidence="9" id="KW-1185">Reference proteome</keyword>
<keyword evidence="4" id="KW-0804">Transcription</keyword>
<dbReference type="InterPro" id="IPR036955">
    <property type="entry name" value="AP2/ERF_dom_sf"/>
</dbReference>
<accession>A0A8T2R4T8</accession>
<evidence type="ECO:0000256" key="1">
    <source>
        <dbReference type="ARBA" id="ARBA00004123"/>
    </source>
</evidence>
<feature type="domain" description="AP2/ERF" evidence="7">
    <location>
        <begin position="72"/>
        <end position="129"/>
    </location>
</feature>
<dbReference type="PANTHER" id="PTHR31677">
    <property type="entry name" value="AP2 DOMAIN CLASS TRANSCRIPTION FACTOR"/>
    <property type="match status" value="1"/>
</dbReference>
<protein>
    <recommendedName>
        <fullName evidence="7">AP2/ERF domain-containing protein</fullName>
    </recommendedName>
</protein>
<evidence type="ECO:0000256" key="3">
    <source>
        <dbReference type="ARBA" id="ARBA00023125"/>
    </source>
</evidence>
<dbReference type="AlphaFoldDB" id="A0A8T2R4T8"/>
<dbReference type="InterPro" id="IPR001471">
    <property type="entry name" value="AP2/ERF_dom"/>
</dbReference>
<evidence type="ECO:0000256" key="6">
    <source>
        <dbReference type="SAM" id="MobiDB-lite"/>
    </source>
</evidence>
<evidence type="ECO:0000259" key="7">
    <source>
        <dbReference type="PROSITE" id="PS51032"/>
    </source>
</evidence>
<dbReference type="EMBL" id="CM035435">
    <property type="protein sequence ID" value="KAH7290987.1"/>
    <property type="molecule type" value="Genomic_DNA"/>
</dbReference>
<dbReference type="PRINTS" id="PR00367">
    <property type="entry name" value="ETHRSPELEMNT"/>
</dbReference>
<dbReference type="Gene3D" id="3.30.730.10">
    <property type="entry name" value="AP2/ERF domain"/>
    <property type="match status" value="1"/>
</dbReference>
<name>A0A8T2R4T8_CERRI</name>
<organism evidence="8 9">
    <name type="scientific">Ceratopteris richardii</name>
    <name type="common">Triangle waterfern</name>
    <dbReference type="NCBI Taxonomy" id="49495"/>
    <lineage>
        <taxon>Eukaryota</taxon>
        <taxon>Viridiplantae</taxon>
        <taxon>Streptophyta</taxon>
        <taxon>Embryophyta</taxon>
        <taxon>Tracheophyta</taxon>
        <taxon>Polypodiopsida</taxon>
        <taxon>Polypodiidae</taxon>
        <taxon>Polypodiales</taxon>
        <taxon>Pteridineae</taxon>
        <taxon>Pteridaceae</taxon>
        <taxon>Parkerioideae</taxon>
        <taxon>Ceratopteris</taxon>
    </lineage>
</organism>
<feature type="region of interest" description="Disordered" evidence="6">
    <location>
        <begin position="191"/>
        <end position="256"/>
    </location>
</feature>
<keyword evidence="3" id="KW-0238">DNA-binding</keyword>
<dbReference type="GO" id="GO:0005634">
    <property type="term" value="C:nucleus"/>
    <property type="evidence" value="ECO:0007669"/>
    <property type="project" value="UniProtKB-SubCell"/>
</dbReference>
<evidence type="ECO:0000256" key="2">
    <source>
        <dbReference type="ARBA" id="ARBA00023015"/>
    </source>
</evidence>
<evidence type="ECO:0000313" key="9">
    <source>
        <dbReference type="Proteomes" id="UP000825935"/>
    </source>
</evidence>
<dbReference type="GO" id="GO:0003677">
    <property type="term" value="F:DNA binding"/>
    <property type="evidence" value="ECO:0007669"/>
    <property type="project" value="UniProtKB-KW"/>
</dbReference>
<feature type="compositionally biased region" description="Polar residues" evidence="6">
    <location>
        <begin position="201"/>
        <end position="214"/>
    </location>
</feature>
<comment type="caution">
    <text evidence="8">The sequence shown here is derived from an EMBL/GenBank/DDBJ whole genome shotgun (WGS) entry which is preliminary data.</text>
</comment>
<sequence length="331" mass="37133">MEIKYRENALELTELLLNSDALQGDGSISWHLSEHLNHLHTMTDQDLIQFLQAGSLKIIGCNNTPKRKRKHAYRGIRRRPWGKYAAEIRDPAKRGRVWLGTFDTAEEAARAYDEAAMRIKGKKAKLNFAPSPNYSLSSSRSKDSQSISSIGVYDYMQTNTLRFSWDGGNVSPVGCNDEAHPVSQRELGMVMSNPEPESEGDTNSSSLQSRTSNGCIRRDWRSSKQDGRQDKHHDATSTPAQSSSSSSNDDGLQCERDELSSVQDEIDHNDAETNINFPLIMNDLEGMDAALLFYPHKIDFEELGIGSQSSNEVNFADPNEDEFGFSLWSFE</sequence>